<evidence type="ECO:0000256" key="8">
    <source>
        <dbReference type="PIRSR" id="PIRSR602401-1"/>
    </source>
</evidence>
<evidence type="ECO:0000256" key="4">
    <source>
        <dbReference type="ARBA" id="ARBA00022723"/>
    </source>
</evidence>
<dbReference type="InterPro" id="IPR002401">
    <property type="entry name" value="Cyt_P450_E_grp-I"/>
</dbReference>
<dbReference type="SUPFAM" id="SSF48264">
    <property type="entry name" value="Cytochrome P450"/>
    <property type="match status" value="1"/>
</dbReference>
<proteinExistence type="inferred from homology"/>
<comment type="cofactor">
    <cofactor evidence="1 8">
        <name>heme</name>
        <dbReference type="ChEBI" id="CHEBI:30413"/>
    </cofactor>
</comment>
<dbReference type="Gene3D" id="1.10.630.10">
    <property type="entry name" value="Cytochrome P450"/>
    <property type="match status" value="1"/>
</dbReference>
<reference evidence="10 11" key="1">
    <citation type="submission" date="2015-12" db="EMBL/GenBank/DDBJ databases">
        <title>The genome of Folsomia candida.</title>
        <authorList>
            <person name="Faddeeva A."/>
            <person name="Derks M.F."/>
            <person name="Anvar Y."/>
            <person name="Smit S."/>
            <person name="Van Straalen N."/>
            <person name="Roelofs D."/>
        </authorList>
    </citation>
    <scope>NUCLEOTIDE SEQUENCE [LARGE SCALE GENOMIC DNA]</scope>
    <source>
        <strain evidence="10 11">VU population</strain>
        <tissue evidence="10">Whole body</tissue>
    </source>
</reference>
<evidence type="ECO:0000256" key="1">
    <source>
        <dbReference type="ARBA" id="ARBA00001971"/>
    </source>
</evidence>
<dbReference type="EMBL" id="LNIX01000014">
    <property type="protein sequence ID" value="OXA46918.1"/>
    <property type="molecule type" value="Genomic_DNA"/>
</dbReference>
<dbReference type="PANTHER" id="PTHR24300">
    <property type="entry name" value="CYTOCHROME P450 508A4-RELATED"/>
    <property type="match status" value="1"/>
</dbReference>
<keyword evidence="3 8" id="KW-0349">Heme</keyword>
<dbReference type="STRING" id="158441.A0A226DPH1"/>
<dbReference type="GO" id="GO:0016712">
    <property type="term" value="F:oxidoreductase activity, acting on paired donors, with incorporation or reduction of molecular oxygen, reduced flavin or flavoprotein as one donor, and incorporation of one atom of oxygen"/>
    <property type="evidence" value="ECO:0007669"/>
    <property type="project" value="TreeGrafter"/>
</dbReference>
<keyword evidence="7 9" id="KW-0503">Monooxygenase</keyword>
<evidence type="ECO:0000256" key="2">
    <source>
        <dbReference type="ARBA" id="ARBA00010617"/>
    </source>
</evidence>
<organism evidence="10 11">
    <name type="scientific">Folsomia candida</name>
    <name type="common">Springtail</name>
    <dbReference type="NCBI Taxonomy" id="158441"/>
    <lineage>
        <taxon>Eukaryota</taxon>
        <taxon>Metazoa</taxon>
        <taxon>Ecdysozoa</taxon>
        <taxon>Arthropoda</taxon>
        <taxon>Hexapoda</taxon>
        <taxon>Collembola</taxon>
        <taxon>Entomobryomorpha</taxon>
        <taxon>Isotomoidea</taxon>
        <taxon>Isotomidae</taxon>
        <taxon>Proisotominae</taxon>
        <taxon>Folsomia</taxon>
    </lineage>
</organism>
<name>A0A226DPH1_FOLCA</name>
<evidence type="ECO:0000256" key="5">
    <source>
        <dbReference type="ARBA" id="ARBA00023002"/>
    </source>
</evidence>
<dbReference type="Proteomes" id="UP000198287">
    <property type="component" value="Unassembled WGS sequence"/>
</dbReference>
<keyword evidence="4 8" id="KW-0479">Metal-binding</keyword>
<dbReference type="FunFam" id="1.10.630.10:FF:000036">
    <property type="entry name" value="CYtochrome P450 family"/>
    <property type="match status" value="1"/>
</dbReference>
<dbReference type="GO" id="GO:0005506">
    <property type="term" value="F:iron ion binding"/>
    <property type="evidence" value="ECO:0007669"/>
    <property type="project" value="InterPro"/>
</dbReference>
<dbReference type="OrthoDB" id="3934656at2759"/>
<sequence>MFWTWIFLFVTGALIYKYFIKDDDEPKKKLPPGLQTLDRTELRSTPGNPNVWISGGPPPSFILGNLPLLSSETKKGIPPYKVLRTLSKQYGHVMSMHFGSTYQVIFDDYETIRDQLSSDLWSDRYVDSWILERSFGKELGIFFGNGESWKELRRFSLRTLRDFGFGKQKSQETFIEEELEHLLARMESARKEGSDVVCMKKFFSVSALNIIWSLIAGFRFSEDDKQLQLLVHLMSQIVRLLAVGEDIIAAYPFLRHILPRFTKRGRERKKFLNEIHGMFKSILDERRKGGKYKIEQRDFIDVFLTEIDAHANDTPEFNYYTEEQFLVLALDFFLAGTETTSSTMEFAFVYMILYPEVQRKVQIEIDQVVDPSNFPCTLDNKRMPYTEAVLLEVQRIATVVPIFSRAASMDHYNGDYFIKKGTMGVFSLYSSNYSEETWGDPLVFRPERFLDAKKNVINAQKIMAFGLGKRICAGEVLAKANLFKFFTSFLQRYTFELSPEHGKPSTEPILGTVMSPHPFWAVVKARKPGSLVGVEE</sequence>
<comment type="similarity">
    <text evidence="2 9">Belongs to the cytochrome P450 family.</text>
</comment>
<keyword evidence="5 9" id="KW-0560">Oxidoreductase</keyword>
<keyword evidence="6 8" id="KW-0408">Iron</keyword>
<dbReference type="GO" id="GO:0006082">
    <property type="term" value="P:organic acid metabolic process"/>
    <property type="evidence" value="ECO:0007669"/>
    <property type="project" value="TreeGrafter"/>
</dbReference>
<dbReference type="GO" id="GO:0020037">
    <property type="term" value="F:heme binding"/>
    <property type="evidence" value="ECO:0007669"/>
    <property type="project" value="InterPro"/>
</dbReference>
<dbReference type="GO" id="GO:0008395">
    <property type="term" value="F:steroid hydroxylase activity"/>
    <property type="evidence" value="ECO:0007669"/>
    <property type="project" value="TreeGrafter"/>
</dbReference>
<gene>
    <name evidence="10" type="ORF">Fcan01_18250</name>
</gene>
<dbReference type="PRINTS" id="PR00385">
    <property type="entry name" value="P450"/>
</dbReference>
<dbReference type="InterPro" id="IPR001128">
    <property type="entry name" value="Cyt_P450"/>
</dbReference>
<evidence type="ECO:0000256" key="9">
    <source>
        <dbReference type="RuleBase" id="RU000461"/>
    </source>
</evidence>
<protein>
    <submittedName>
        <fullName evidence="10">Methyl farnesoate epoxidase</fullName>
    </submittedName>
</protein>
<comment type="caution">
    <text evidence="10">The sequence shown here is derived from an EMBL/GenBank/DDBJ whole genome shotgun (WGS) entry which is preliminary data.</text>
</comment>
<evidence type="ECO:0000256" key="3">
    <source>
        <dbReference type="ARBA" id="ARBA00022617"/>
    </source>
</evidence>
<evidence type="ECO:0000313" key="11">
    <source>
        <dbReference type="Proteomes" id="UP000198287"/>
    </source>
</evidence>
<dbReference type="InterPro" id="IPR036396">
    <property type="entry name" value="Cyt_P450_sf"/>
</dbReference>
<dbReference type="InterPro" id="IPR017972">
    <property type="entry name" value="Cyt_P450_CS"/>
</dbReference>
<dbReference type="GO" id="GO:0006805">
    <property type="term" value="P:xenobiotic metabolic process"/>
    <property type="evidence" value="ECO:0007669"/>
    <property type="project" value="TreeGrafter"/>
</dbReference>
<dbReference type="GO" id="GO:0005737">
    <property type="term" value="C:cytoplasm"/>
    <property type="evidence" value="ECO:0007669"/>
    <property type="project" value="TreeGrafter"/>
</dbReference>
<dbReference type="PANTHER" id="PTHR24300:SF376">
    <property type="entry name" value="CYTOCHROME P450 15A1"/>
    <property type="match status" value="1"/>
</dbReference>
<dbReference type="InterPro" id="IPR050182">
    <property type="entry name" value="Cytochrome_P450_fam2"/>
</dbReference>
<keyword evidence="11" id="KW-1185">Reference proteome</keyword>
<dbReference type="OMA" id="CREQTEI"/>
<evidence type="ECO:0000313" key="10">
    <source>
        <dbReference type="EMBL" id="OXA46918.1"/>
    </source>
</evidence>
<dbReference type="Pfam" id="PF00067">
    <property type="entry name" value="p450"/>
    <property type="match status" value="1"/>
</dbReference>
<dbReference type="AlphaFoldDB" id="A0A226DPH1"/>
<accession>A0A226DPH1</accession>
<evidence type="ECO:0000256" key="6">
    <source>
        <dbReference type="ARBA" id="ARBA00023004"/>
    </source>
</evidence>
<evidence type="ECO:0000256" key="7">
    <source>
        <dbReference type="ARBA" id="ARBA00023033"/>
    </source>
</evidence>
<feature type="binding site" description="axial binding residue" evidence="8">
    <location>
        <position position="472"/>
    </location>
    <ligand>
        <name>heme</name>
        <dbReference type="ChEBI" id="CHEBI:30413"/>
    </ligand>
    <ligandPart>
        <name>Fe</name>
        <dbReference type="ChEBI" id="CHEBI:18248"/>
    </ligandPart>
</feature>
<dbReference type="PRINTS" id="PR00463">
    <property type="entry name" value="EP450I"/>
</dbReference>
<dbReference type="PROSITE" id="PS00086">
    <property type="entry name" value="CYTOCHROME_P450"/>
    <property type="match status" value="1"/>
</dbReference>